<accession>A0A315Y0F3</accession>
<gene>
    <name evidence="1" type="ORF">IE37_01685</name>
</gene>
<dbReference type="EMBL" id="QGDI01000006">
    <property type="protein sequence ID" value="PWJ12602.1"/>
    <property type="molecule type" value="Genomic_DNA"/>
</dbReference>
<sequence>MKIKLFSTNYMPEQEKYQRFAAFENELNQFIAGVDVIDIKFSTSSGLCHDAQTHVNEYVDELSVLVMYEDKSANKA</sequence>
<proteinExistence type="predicted"/>
<organism evidence="1 2">
    <name type="scientific">Ruminococcus flavefaciens</name>
    <dbReference type="NCBI Taxonomy" id="1265"/>
    <lineage>
        <taxon>Bacteria</taxon>
        <taxon>Bacillati</taxon>
        <taxon>Bacillota</taxon>
        <taxon>Clostridia</taxon>
        <taxon>Eubacteriales</taxon>
        <taxon>Oscillospiraceae</taxon>
        <taxon>Ruminococcus</taxon>
    </lineage>
</organism>
<reference evidence="1 2" key="1">
    <citation type="submission" date="2018-05" db="EMBL/GenBank/DDBJ databases">
        <title>The Hungate 1000. A catalogue of reference genomes from the rumen microbiome.</title>
        <authorList>
            <person name="Kelly W."/>
        </authorList>
    </citation>
    <scope>NUCLEOTIDE SEQUENCE [LARGE SCALE GENOMIC DNA]</scope>
    <source>
        <strain evidence="1 2">SAb67</strain>
    </source>
</reference>
<comment type="caution">
    <text evidence="1">The sequence shown here is derived from an EMBL/GenBank/DDBJ whole genome shotgun (WGS) entry which is preliminary data.</text>
</comment>
<dbReference type="Proteomes" id="UP000245720">
    <property type="component" value="Unassembled WGS sequence"/>
</dbReference>
<dbReference type="OrthoDB" id="1822798at2"/>
<evidence type="ECO:0000313" key="2">
    <source>
        <dbReference type="Proteomes" id="UP000245720"/>
    </source>
</evidence>
<name>A0A315Y0F3_RUMFL</name>
<dbReference type="STRING" id="1265.SAMN02910280_2350"/>
<protein>
    <submittedName>
        <fullName evidence="1">Uncharacterized protein</fullName>
    </submittedName>
</protein>
<dbReference type="AlphaFoldDB" id="A0A315Y0F3"/>
<evidence type="ECO:0000313" key="1">
    <source>
        <dbReference type="EMBL" id="PWJ12602.1"/>
    </source>
</evidence>
<dbReference type="RefSeq" id="WP_109726463.1">
    <property type="nucleotide sequence ID" value="NZ_CACYST010000157.1"/>
</dbReference>